<organism evidence="2 3">
    <name type="scientific">Polistes dominula</name>
    <name type="common">European paper wasp</name>
    <name type="synonym">Vespa dominula</name>
    <dbReference type="NCBI Taxonomy" id="743375"/>
    <lineage>
        <taxon>Eukaryota</taxon>
        <taxon>Metazoa</taxon>
        <taxon>Ecdysozoa</taxon>
        <taxon>Arthropoda</taxon>
        <taxon>Hexapoda</taxon>
        <taxon>Insecta</taxon>
        <taxon>Pterygota</taxon>
        <taxon>Neoptera</taxon>
        <taxon>Endopterygota</taxon>
        <taxon>Hymenoptera</taxon>
        <taxon>Apocrita</taxon>
        <taxon>Aculeata</taxon>
        <taxon>Vespoidea</taxon>
        <taxon>Vespidae</taxon>
        <taxon>Polistinae</taxon>
        <taxon>Polistini</taxon>
        <taxon>Polistes</taxon>
    </lineage>
</organism>
<protein>
    <submittedName>
        <fullName evidence="3">Uncharacterized protein</fullName>
    </submittedName>
</protein>
<proteinExistence type="predicted"/>
<feature type="region of interest" description="Disordered" evidence="1">
    <location>
        <begin position="283"/>
        <end position="303"/>
    </location>
</feature>
<dbReference type="GeneID" id="107065087"/>
<accession>A0ABM1I107</accession>
<evidence type="ECO:0000313" key="2">
    <source>
        <dbReference type="Proteomes" id="UP000694924"/>
    </source>
</evidence>
<reference evidence="3" key="1">
    <citation type="submission" date="2025-08" db="UniProtKB">
        <authorList>
            <consortium name="RefSeq"/>
        </authorList>
    </citation>
    <scope>IDENTIFICATION</scope>
    <source>
        <tissue evidence="3">Whole body</tissue>
    </source>
</reference>
<gene>
    <name evidence="3" type="primary">LOC107065087</name>
</gene>
<name>A0ABM1I107_POLDO</name>
<feature type="compositionally biased region" description="Polar residues" evidence="1">
    <location>
        <begin position="289"/>
        <end position="301"/>
    </location>
</feature>
<sequence>MAKLPELDYFLEKEAAEAAVKSFKIHLQGTLKEYTKIWGMYLKVVNKLQEVNSKSSHKEKTRVINQDDRINRSSDSLDLEELNTTNSNDLIEVNQEQCTSDVISNHESLTNLNTIINSPIFSRNDSNSKSNSFNKSVSSIISNNESTSPINNLSIDNEQEISNETSYSFAKSPTRNVSSVLLCSTPIRHKKVTIRKRQNVNKNGQSKTPLNNLRKRDNLSTIRKEKALNKTPFKLISNVNINSQINRNNNLNTRYNIEVTQTPKSKKFKQTKLAFHKTMDMTNLDKRSNNSPVLTKSNKSTNNHEKVLRQSTLTDMISSKKKENNLSFNSIYNQRERCNDTVESTKIKNEKGQELINSLETNDDPLNINDKSDSSFLPEYENNISLDDNFDASFNFDKRSLSSEILTNNEPESTNQFTKKRKSLGTKENINFIDLDELTEESLESSASGSYKKCKGYKEKERHYNSNNPIKKEVTSMDFCTVMLSDNYSSTS</sequence>
<dbReference type="RefSeq" id="XP_015173894.1">
    <property type="nucleotide sequence ID" value="XM_015318408.1"/>
</dbReference>
<evidence type="ECO:0000256" key="1">
    <source>
        <dbReference type="SAM" id="MobiDB-lite"/>
    </source>
</evidence>
<evidence type="ECO:0000313" key="3">
    <source>
        <dbReference type="RefSeq" id="XP_015173894.1"/>
    </source>
</evidence>
<dbReference type="Proteomes" id="UP000694924">
    <property type="component" value="Unplaced"/>
</dbReference>
<keyword evidence="2" id="KW-1185">Reference proteome</keyword>